<dbReference type="Pfam" id="PF00550">
    <property type="entry name" value="PP-binding"/>
    <property type="match status" value="1"/>
</dbReference>
<dbReference type="InterPro" id="IPR001242">
    <property type="entry name" value="Condensation_dom"/>
</dbReference>
<dbReference type="Pfam" id="PF00975">
    <property type="entry name" value="Thioesterase"/>
    <property type="match status" value="1"/>
</dbReference>
<dbReference type="InterPro" id="IPR029058">
    <property type="entry name" value="AB_hydrolase_fold"/>
</dbReference>
<evidence type="ECO:0000313" key="5">
    <source>
        <dbReference type="EMBL" id="GAJ29685.1"/>
    </source>
</evidence>
<name>A0A023D7K6_ACIMT</name>
<feature type="region of interest" description="Disordered" evidence="3">
    <location>
        <begin position="936"/>
        <end position="956"/>
    </location>
</feature>
<dbReference type="PROSITE" id="PS00455">
    <property type="entry name" value="AMP_BINDING"/>
    <property type="match status" value="1"/>
</dbReference>
<dbReference type="GO" id="GO:0047527">
    <property type="term" value="F:2,3-dihydroxybenzoate-serine ligase activity"/>
    <property type="evidence" value="ECO:0007669"/>
    <property type="project" value="TreeGrafter"/>
</dbReference>
<dbReference type="GO" id="GO:0009239">
    <property type="term" value="P:enterobactin biosynthetic process"/>
    <property type="evidence" value="ECO:0007669"/>
    <property type="project" value="TreeGrafter"/>
</dbReference>
<dbReference type="Gene3D" id="3.30.559.30">
    <property type="entry name" value="Nonribosomal peptide synthetase, condensation domain"/>
    <property type="match status" value="1"/>
</dbReference>
<dbReference type="PANTHER" id="PTHR45527:SF1">
    <property type="entry name" value="FATTY ACID SYNTHASE"/>
    <property type="match status" value="1"/>
</dbReference>
<evidence type="ECO:0000259" key="4">
    <source>
        <dbReference type="PROSITE" id="PS50075"/>
    </source>
</evidence>
<evidence type="ECO:0000256" key="3">
    <source>
        <dbReference type="SAM" id="MobiDB-lite"/>
    </source>
</evidence>
<feature type="domain" description="Carrier" evidence="4">
    <location>
        <begin position="962"/>
        <end position="1036"/>
    </location>
</feature>
<organism evidence="5 6">
    <name type="scientific">Acidomonas methanolica NBRC 104435</name>
    <dbReference type="NCBI Taxonomy" id="1231351"/>
    <lineage>
        <taxon>Bacteria</taxon>
        <taxon>Pseudomonadati</taxon>
        <taxon>Pseudomonadota</taxon>
        <taxon>Alphaproteobacteria</taxon>
        <taxon>Acetobacterales</taxon>
        <taxon>Acetobacteraceae</taxon>
        <taxon>Acidomonas</taxon>
    </lineage>
</organism>
<dbReference type="Gene3D" id="3.40.50.1820">
    <property type="entry name" value="alpha/beta hydrolase"/>
    <property type="match status" value="1"/>
</dbReference>
<dbReference type="GO" id="GO:0005829">
    <property type="term" value="C:cytosol"/>
    <property type="evidence" value="ECO:0007669"/>
    <property type="project" value="TreeGrafter"/>
</dbReference>
<comment type="caution">
    <text evidence="5">The sequence shown here is derived from an EMBL/GenBank/DDBJ whole genome shotgun (WGS) entry which is preliminary data.</text>
</comment>
<dbReference type="SUPFAM" id="SSF52777">
    <property type="entry name" value="CoA-dependent acyltransferases"/>
    <property type="match status" value="2"/>
</dbReference>
<reference evidence="5 6" key="2">
    <citation type="journal article" date="2014" name="FEMS Microbiol. Lett.">
        <title>Draft genomic DNA sequence of the facultatively methylotrophic bacterium Acidomonas methanolica type strain MB58.</title>
        <authorList>
            <person name="Higashiura N."/>
            <person name="Hadano H."/>
            <person name="Hirakawa H."/>
            <person name="Matsutani M."/>
            <person name="Takabe S."/>
            <person name="Matsushita K."/>
            <person name="Azuma Y."/>
        </authorList>
    </citation>
    <scope>NUCLEOTIDE SEQUENCE [LARGE SCALE GENOMIC DNA]</scope>
    <source>
        <strain evidence="5 6">MB58</strain>
    </source>
</reference>
<sequence length="1319" mass="143071">MGGLLRAQGGTFNIAEAIELRGPIEPDSFRAALAQVSREAETTRIRIGLGMDGPYQDVLPELRFDPPFLDFSTHPAAEESARTWMTAHLRRPVDLACDPLWYSALIKLEASRFIWFHCCHHIALDGFSAGLIVARVAELYTALAEGRDAPPASFLPLRTLIEQEERYRAGARRETDRLYWRERLALPPEAVTLASPSSPPRPADPLLQALGFVSRTAAFDERLKERIRAAAQEHGSTLPQMFTALLVSYIFRCTGQEDLTIGMPVTGRLDRMMRRVPGMAANAVVLRFAPSAGVPFPDLLAQTRRAMHGALRHQNFRYEDLRRELGFTEMERHLSRIAVNIEPFDYHLSFGVHPARNVNLSNGMMEDLTIFVFDRQDGEGISLALYANPALYDATALDRHLARIQLHVEAILDDPGLPLSAYPFFGLAERAEILRLGEKAAPLEGEEGLLDALAGHALRMPERVAVSDSYGNVTYRMMYDLAGRCAETLAWQGVGPGTLVAIRVPRDRRQIVAMLAVALCGAAWLSLDPDGPPGRTAAILDDARPALILTGEETIAVGLPDRLARLPLAPDGTAGVVSGIPAGIGTPQLPINSAYVIYTSGTTGTPKGVIVPKFALENLLRAMQDELAFGPDERWLSATSVTFDISILEFLLPLRAGARLVLPEGDMADPRVIAAAARRHDITIMQATPTWWRMALNGTEGDWLRPLRVLCGGEALSAELARALMERARAVFNVYGPTETTIWSTLKELHASDAEEDGVVPVGRPLAATRLRILDGTGGLLPFDMPGQLAIGGAGVASGYLRRPDLTAARFVPDPFDDSGGRLYLTGDRALLRPDGTLVILGREDEQFKIRGVRAEPAEIESALRRQRGVAMAAIRLWPGPHAPVLTGYIVPEAGESGDALDIATLREGLLSLLPAQMVPTRYVFLDALPMTPAGKLDRKSLPPPSETGPESAETGLDAQDEALTPEESLVAGLWRSVLGRAEIGRHDNFFDLGGDSLSAVQFVMALEEKGYALPITALFGAPTIARLARLLHQKPAIFDLLTTTVLPLRAEGDGPAVFCFHPVLGLSLSFATLLPFIPSSRPVYGLQDVALLEGEDAPRSIAELAAHYLKEIRALQPDGPYTLIGWSMGGLVAHALAGQLLASGERVASLVLLDSYPLRGPDGGPLDDPALIEAAIGFLDVALPEDVPPPRTLDALADRLVETMLDHGQALPSEFGEQGPLLARLRHAATRNLDLLRGWTPPTVACDAHFFRAARRGVGMRDDPSVWTAFLEGRLDVTELDCTHQDMLDPAMARLLCAGLGIAVQSDSMAEVREEPTV</sequence>
<dbReference type="SMART" id="SM00824">
    <property type="entry name" value="PKS_TE"/>
    <property type="match status" value="1"/>
</dbReference>
<dbReference type="InterPro" id="IPR020806">
    <property type="entry name" value="PKS_PP-bd"/>
</dbReference>
<dbReference type="GO" id="GO:0031177">
    <property type="term" value="F:phosphopantetheine binding"/>
    <property type="evidence" value="ECO:0007669"/>
    <property type="project" value="InterPro"/>
</dbReference>
<dbReference type="SMART" id="SM00823">
    <property type="entry name" value="PKS_PP"/>
    <property type="match status" value="1"/>
</dbReference>
<dbReference type="Gene3D" id="2.30.38.10">
    <property type="entry name" value="Luciferase, Domain 3"/>
    <property type="match status" value="1"/>
</dbReference>
<reference evidence="6" key="1">
    <citation type="journal article" date="2014" name="FEMS Microbiol. Lett.">
        <title>Draft Genomic DNA Sequence of the Facultatively Methylotrophic Bacterium Acidomonas methanolica type strain MB58.</title>
        <authorList>
            <person name="Higashiura N."/>
            <person name="Hadano H."/>
            <person name="Hirakawa H."/>
            <person name="Matsutani M."/>
            <person name="Takabe S."/>
            <person name="Matsushita K."/>
            <person name="Azuma Y."/>
        </authorList>
    </citation>
    <scope>NUCLEOTIDE SEQUENCE [LARGE SCALE GENOMIC DNA]</scope>
    <source>
        <strain evidence="6">MB58</strain>
    </source>
</reference>
<dbReference type="InterPro" id="IPR036736">
    <property type="entry name" value="ACP-like_sf"/>
</dbReference>
<proteinExistence type="predicted"/>
<keyword evidence="1" id="KW-0596">Phosphopantetheine</keyword>
<dbReference type="Proteomes" id="UP000019760">
    <property type="component" value="Unassembled WGS sequence"/>
</dbReference>
<dbReference type="Pfam" id="PF00668">
    <property type="entry name" value="Condensation"/>
    <property type="match status" value="1"/>
</dbReference>
<dbReference type="GO" id="GO:0009366">
    <property type="term" value="C:enterobactin synthetase complex"/>
    <property type="evidence" value="ECO:0007669"/>
    <property type="project" value="TreeGrafter"/>
</dbReference>
<dbReference type="InterPro" id="IPR009081">
    <property type="entry name" value="PP-bd_ACP"/>
</dbReference>
<dbReference type="SUPFAM" id="SSF53474">
    <property type="entry name" value="alpha/beta-Hydrolases"/>
    <property type="match status" value="1"/>
</dbReference>
<dbReference type="InterPro" id="IPR001031">
    <property type="entry name" value="Thioesterase"/>
</dbReference>
<dbReference type="InterPro" id="IPR020845">
    <property type="entry name" value="AMP-binding_CS"/>
</dbReference>
<dbReference type="InterPro" id="IPR010071">
    <property type="entry name" value="AA_adenyl_dom"/>
</dbReference>
<dbReference type="SUPFAM" id="SSF56801">
    <property type="entry name" value="Acetyl-CoA synthetase-like"/>
    <property type="match status" value="1"/>
</dbReference>
<dbReference type="Gene3D" id="3.30.300.30">
    <property type="match status" value="1"/>
</dbReference>
<dbReference type="SUPFAM" id="SSF47336">
    <property type="entry name" value="ACP-like"/>
    <property type="match status" value="1"/>
</dbReference>
<dbReference type="InterPro" id="IPR020802">
    <property type="entry name" value="TesA-like"/>
</dbReference>
<accession>A0A023D7K6</accession>
<dbReference type="Gene3D" id="3.30.559.10">
    <property type="entry name" value="Chloramphenicol acetyltransferase-like domain"/>
    <property type="match status" value="1"/>
</dbReference>
<dbReference type="Pfam" id="PF00501">
    <property type="entry name" value="AMP-binding"/>
    <property type="match status" value="1"/>
</dbReference>
<dbReference type="GO" id="GO:0043041">
    <property type="term" value="P:amino acid activation for nonribosomal peptide biosynthetic process"/>
    <property type="evidence" value="ECO:0007669"/>
    <property type="project" value="TreeGrafter"/>
</dbReference>
<keyword evidence="6" id="KW-1185">Reference proteome</keyword>
<evidence type="ECO:0000256" key="2">
    <source>
        <dbReference type="ARBA" id="ARBA00022553"/>
    </source>
</evidence>
<dbReference type="InterPro" id="IPR045851">
    <property type="entry name" value="AMP-bd_C_sf"/>
</dbReference>
<gene>
    <name evidence="5" type="ORF">Amme_075_002</name>
</gene>
<keyword evidence="2" id="KW-0597">Phosphoprotein</keyword>
<dbReference type="NCBIfam" id="TIGR01733">
    <property type="entry name" value="AA-adenyl-dom"/>
    <property type="match status" value="1"/>
</dbReference>
<dbReference type="EMBL" id="BAND01000075">
    <property type="protein sequence ID" value="GAJ29685.1"/>
    <property type="molecule type" value="Genomic_DNA"/>
</dbReference>
<dbReference type="PANTHER" id="PTHR45527">
    <property type="entry name" value="NONRIBOSOMAL PEPTIDE SYNTHETASE"/>
    <property type="match status" value="1"/>
</dbReference>
<evidence type="ECO:0000256" key="1">
    <source>
        <dbReference type="ARBA" id="ARBA00022450"/>
    </source>
</evidence>
<protein>
    <submittedName>
        <fullName evidence="5">Acetyl-CoA synthetase</fullName>
    </submittedName>
</protein>
<dbReference type="Gene3D" id="3.40.50.980">
    <property type="match status" value="2"/>
</dbReference>
<evidence type="ECO:0000313" key="6">
    <source>
        <dbReference type="Proteomes" id="UP000019760"/>
    </source>
</evidence>
<dbReference type="InterPro" id="IPR000873">
    <property type="entry name" value="AMP-dep_synth/lig_dom"/>
</dbReference>
<dbReference type="PROSITE" id="PS50075">
    <property type="entry name" value="CARRIER"/>
    <property type="match status" value="1"/>
</dbReference>
<dbReference type="InterPro" id="IPR023213">
    <property type="entry name" value="CAT-like_dom_sf"/>
</dbReference>